<sequence length="375" mass="40224">MGFTKSGPLAGIRVLELGGIGPGPFGCMMLADLGATVIQVQRKGQAAGRQVISRGRIPVLLNPKDPEDLKVILQLAASCDVAVEGFRPGVAERLGVGPEQLHEVNPALVYGRMTGWGQDGPWAQVPGHDINYLGLTGALHAIGTKEDPVPPLNLVADFGGGGMLLAYGIVSALVHAKMTGEGQVVDAAMVDGVSALMSMIHGFHGTGIWKDERASNMLDGAAPFYRTYRCADGRHMAVGCIEPQFYAEWLRILGLKDDPLFAKQHDRSQWPAQSARAAEVFAEQPRQHWEQQFDGTDACTTPVLSMTEAPQHPHLADRSTLHTMDDGMVHPHPAPRFDRTPTDDPTDARPAADDIAAALREAGVDDEMADAIAKR</sequence>
<dbReference type="SUPFAM" id="SSF89796">
    <property type="entry name" value="CoA-transferase family III (CaiB/BaiF)"/>
    <property type="match status" value="1"/>
</dbReference>
<dbReference type="EMBL" id="CP047156">
    <property type="protein sequence ID" value="QHC00132.1"/>
    <property type="molecule type" value="Genomic_DNA"/>
</dbReference>
<dbReference type="PANTHER" id="PTHR48228:SF5">
    <property type="entry name" value="ALPHA-METHYLACYL-COA RACEMASE"/>
    <property type="match status" value="1"/>
</dbReference>
<dbReference type="InterPro" id="IPR003673">
    <property type="entry name" value="CoA-Trfase_fam_III"/>
</dbReference>
<dbReference type="OrthoDB" id="9797653at2"/>
<evidence type="ECO:0000313" key="3">
    <source>
        <dbReference type="Proteomes" id="UP000463857"/>
    </source>
</evidence>
<gene>
    <name evidence="2" type="ORF">EK0264_07485</name>
</gene>
<keyword evidence="3" id="KW-1185">Reference proteome</keyword>
<dbReference type="Gene3D" id="3.30.1540.10">
    <property type="entry name" value="formyl-coa transferase, domain 3"/>
    <property type="match status" value="1"/>
</dbReference>
<proteinExistence type="predicted"/>
<dbReference type="Gene3D" id="3.40.50.10540">
    <property type="entry name" value="Crotonobetainyl-coa:carnitine coa-transferase, domain 1"/>
    <property type="match status" value="1"/>
</dbReference>
<dbReference type="Pfam" id="PF02515">
    <property type="entry name" value="CoA_transf_3"/>
    <property type="match status" value="1"/>
</dbReference>
<dbReference type="InterPro" id="IPR044855">
    <property type="entry name" value="CoA-Trfase_III_dom3_sf"/>
</dbReference>
<dbReference type="GO" id="GO:0016740">
    <property type="term" value="F:transferase activity"/>
    <property type="evidence" value="ECO:0007669"/>
    <property type="project" value="UniProtKB-KW"/>
</dbReference>
<dbReference type="AlphaFoldDB" id="A0A7L4YM53"/>
<dbReference type="InterPro" id="IPR023606">
    <property type="entry name" value="CoA-Trfase_III_dom_1_sf"/>
</dbReference>
<organism evidence="2 3">
    <name type="scientific">Epidermidibacterium keratini</name>
    <dbReference type="NCBI Taxonomy" id="1891644"/>
    <lineage>
        <taxon>Bacteria</taxon>
        <taxon>Bacillati</taxon>
        <taxon>Actinomycetota</taxon>
        <taxon>Actinomycetes</taxon>
        <taxon>Sporichthyales</taxon>
        <taxon>Sporichthyaceae</taxon>
        <taxon>Epidermidibacterium</taxon>
    </lineage>
</organism>
<accession>A0A7L4YM53</accession>
<keyword evidence="2" id="KW-0808">Transferase</keyword>
<feature type="region of interest" description="Disordered" evidence="1">
    <location>
        <begin position="323"/>
        <end position="354"/>
    </location>
</feature>
<dbReference type="InParanoid" id="A0A7L4YM53"/>
<name>A0A7L4YM53_9ACTN</name>
<protein>
    <submittedName>
        <fullName evidence="2">CoA transferase</fullName>
    </submittedName>
</protein>
<dbReference type="InterPro" id="IPR050509">
    <property type="entry name" value="CoA-transferase_III"/>
</dbReference>
<dbReference type="RefSeq" id="WP_159544311.1">
    <property type="nucleotide sequence ID" value="NZ_CP047156.1"/>
</dbReference>
<dbReference type="Proteomes" id="UP000463857">
    <property type="component" value="Chromosome"/>
</dbReference>
<feature type="compositionally biased region" description="Basic and acidic residues" evidence="1">
    <location>
        <begin position="323"/>
        <end position="352"/>
    </location>
</feature>
<reference evidence="2 3" key="1">
    <citation type="journal article" date="2018" name="Int. J. Syst. Evol. Microbiol.">
        <title>Epidermidibacterium keratini gen. nov., sp. nov., a member of the family Sporichthyaceae, isolated from keratin epidermis.</title>
        <authorList>
            <person name="Lee D.G."/>
            <person name="Trujillo M.E."/>
            <person name="Kang S."/>
            <person name="Nam J.J."/>
            <person name="Kim Y.J."/>
        </authorList>
    </citation>
    <scope>NUCLEOTIDE SEQUENCE [LARGE SCALE GENOMIC DNA]</scope>
    <source>
        <strain evidence="2 3">EPI-7</strain>
    </source>
</reference>
<evidence type="ECO:0000256" key="1">
    <source>
        <dbReference type="SAM" id="MobiDB-lite"/>
    </source>
</evidence>
<dbReference type="PANTHER" id="PTHR48228">
    <property type="entry name" value="SUCCINYL-COA--D-CITRAMALATE COA-TRANSFERASE"/>
    <property type="match status" value="1"/>
</dbReference>
<evidence type="ECO:0000313" key="2">
    <source>
        <dbReference type="EMBL" id="QHC00132.1"/>
    </source>
</evidence>
<dbReference type="KEGG" id="eke:EK0264_07485"/>